<keyword evidence="4 7" id="KW-0862">Zinc</keyword>
<evidence type="ECO:0000256" key="8">
    <source>
        <dbReference type="RuleBase" id="RU003956"/>
    </source>
</evidence>
<feature type="binding site" evidence="7">
    <location>
        <position position="113"/>
    </location>
    <ligand>
        <name>Zn(2+)</name>
        <dbReference type="ChEBI" id="CHEBI:29105"/>
    </ligand>
</feature>
<dbReference type="Pfam" id="PF00484">
    <property type="entry name" value="Pro_CA"/>
    <property type="match status" value="1"/>
</dbReference>
<dbReference type="GO" id="GO:0004089">
    <property type="term" value="F:carbonate dehydratase activity"/>
    <property type="evidence" value="ECO:0007669"/>
    <property type="project" value="UniProtKB-UniRule"/>
</dbReference>
<dbReference type="EMBL" id="DS999411">
    <property type="protein sequence ID" value="EED34868.1"/>
    <property type="molecule type" value="Genomic_DNA"/>
</dbReference>
<evidence type="ECO:0000256" key="3">
    <source>
        <dbReference type="ARBA" id="ARBA00022723"/>
    </source>
</evidence>
<dbReference type="PROSITE" id="PS00705">
    <property type="entry name" value="PROK_CO2_ANHYDRASE_2"/>
    <property type="match status" value="1"/>
</dbReference>
<dbReference type="SUPFAM" id="SSF53056">
    <property type="entry name" value="beta-carbonic anhydrase, cab"/>
    <property type="match status" value="1"/>
</dbReference>
<feature type="binding site" evidence="7">
    <location>
        <position position="116"/>
    </location>
    <ligand>
        <name>Zn(2+)</name>
        <dbReference type="ChEBI" id="CHEBI:29105"/>
    </ligand>
</feature>
<comment type="cofactor">
    <cofactor evidence="7">
        <name>Zn(2+)</name>
        <dbReference type="ChEBI" id="CHEBI:29105"/>
    </cofactor>
    <text evidence="7">Binds 1 zinc ion per subunit.</text>
</comment>
<dbReference type="GO" id="GO:0015976">
    <property type="term" value="P:carbon utilization"/>
    <property type="evidence" value="ECO:0007669"/>
    <property type="project" value="InterPro"/>
</dbReference>
<name>B8KVE3_9GAMM</name>
<feature type="binding site" evidence="7">
    <location>
        <position position="59"/>
    </location>
    <ligand>
        <name>Zn(2+)</name>
        <dbReference type="ChEBI" id="CHEBI:29105"/>
    </ligand>
</feature>
<comment type="catalytic activity">
    <reaction evidence="6 8">
        <text>hydrogencarbonate + H(+) = CO2 + H2O</text>
        <dbReference type="Rhea" id="RHEA:10748"/>
        <dbReference type="ChEBI" id="CHEBI:15377"/>
        <dbReference type="ChEBI" id="CHEBI:15378"/>
        <dbReference type="ChEBI" id="CHEBI:16526"/>
        <dbReference type="ChEBI" id="CHEBI:17544"/>
        <dbReference type="EC" id="4.2.1.1"/>
    </reaction>
</comment>
<comment type="similarity">
    <text evidence="1 8">Belongs to the beta-class carbonic anhydrase family.</text>
</comment>
<dbReference type="PANTHER" id="PTHR11002:SF76">
    <property type="entry name" value="CARBONIC ANHYDRASE"/>
    <property type="match status" value="1"/>
</dbReference>
<dbReference type="InterPro" id="IPR036874">
    <property type="entry name" value="Carbonic_anhydrase_sf"/>
</dbReference>
<accession>B8KVE3</accession>
<dbReference type="EC" id="4.2.1.1" evidence="2 8"/>
<dbReference type="Gene3D" id="3.40.1050.10">
    <property type="entry name" value="Carbonic anhydrase"/>
    <property type="match status" value="1"/>
</dbReference>
<dbReference type="eggNOG" id="COG0288">
    <property type="taxonomic scope" value="Bacteria"/>
</dbReference>
<reference evidence="10" key="1">
    <citation type="journal article" date="2013" name="BMC Microbiol.">
        <title>Taxonomy and evolution of bacteriochlorophyll a-containing members of the OM60/NOR5 clade of marine gammaproteobacteria: description of Luminiphilus syltensis gen. nov., sp. nov., reclassification of Haliea rubra as Pseudohaliea rubra gen. nov., comb. nov., and emendation of Chromatocurvus halotolerans.</title>
        <authorList>
            <person name="Spring S."/>
            <person name="Riedel T."/>
            <person name="Sproer C."/>
            <person name="Yan S."/>
            <person name="Harder J."/>
            <person name="Fuchs B.M."/>
        </authorList>
    </citation>
    <scope>NUCLEOTIDE SEQUENCE [LARGE SCALE GENOMIC DNA]</scope>
    <source>
        <strain evidence="10">NOR51-B</strain>
    </source>
</reference>
<protein>
    <recommendedName>
        <fullName evidence="2 8">Carbonic anhydrase</fullName>
        <ecNumber evidence="2 8">4.2.1.1</ecNumber>
    </recommendedName>
    <alternativeName>
        <fullName evidence="8">Carbonate dehydratase</fullName>
    </alternativeName>
</protein>
<keyword evidence="5 8" id="KW-0456">Lyase</keyword>
<dbReference type="HOGENOM" id="CLU_053879_3_1_6"/>
<evidence type="ECO:0000256" key="1">
    <source>
        <dbReference type="ARBA" id="ARBA00006217"/>
    </source>
</evidence>
<dbReference type="AlphaFoldDB" id="B8KVE3"/>
<keyword evidence="3 7" id="KW-0479">Metal-binding</keyword>
<dbReference type="CDD" id="cd00883">
    <property type="entry name" value="beta_CA_cladeA"/>
    <property type="match status" value="1"/>
</dbReference>
<feature type="binding site" evidence="7">
    <location>
        <position position="57"/>
    </location>
    <ligand>
        <name>Zn(2+)</name>
        <dbReference type="ChEBI" id="CHEBI:29105"/>
    </ligand>
</feature>
<proteinExistence type="inferred from homology"/>
<gene>
    <name evidence="9" type="ORF">NOR51B_808</name>
</gene>
<dbReference type="RefSeq" id="WP_009019616.1">
    <property type="nucleotide sequence ID" value="NZ_DS999411.1"/>
</dbReference>
<dbReference type="Proteomes" id="UP000004699">
    <property type="component" value="Unassembled WGS sequence"/>
</dbReference>
<keyword evidence="10" id="KW-1185">Reference proteome</keyword>
<dbReference type="STRING" id="565045.NOR51B_808"/>
<evidence type="ECO:0000313" key="9">
    <source>
        <dbReference type="EMBL" id="EED34868.1"/>
    </source>
</evidence>
<dbReference type="InterPro" id="IPR001765">
    <property type="entry name" value="Carbonic_anhydrase"/>
</dbReference>
<evidence type="ECO:0000256" key="7">
    <source>
        <dbReference type="PIRSR" id="PIRSR601765-1"/>
    </source>
</evidence>
<dbReference type="GO" id="GO:0008270">
    <property type="term" value="F:zinc ion binding"/>
    <property type="evidence" value="ECO:0007669"/>
    <property type="project" value="UniProtKB-UniRule"/>
</dbReference>
<evidence type="ECO:0000256" key="2">
    <source>
        <dbReference type="ARBA" id="ARBA00012925"/>
    </source>
</evidence>
<evidence type="ECO:0000256" key="6">
    <source>
        <dbReference type="ARBA" id="ARBA00048348"/>
    </source>
</evidence>
<comment type="function">
    <text evidence="8">Reversible hydration of carbon dioxide.</text>
</comment>
<dbReference type="SMART" id="SM00947">
    <property type="entry name" value="Pro_CA"/>
    <property type="match status" value="1"/>
</dbReference>
<dbReference type="PANTHER" id="PTHR11002">
    <property type="entry name" value="CARBONIC ANHYDRASE"/>
    <property type="match status" value="1"/>
</dbReference>
<evidence type="ECO:0000313" key="10">
    <source>
        <dbReference type="Proteomes" id="UP000004699"/>
    </source>
</evidence>
<dbReference type="InterPro" id="IPR015892">
    <property type="entry name" value="Carbonic_anhydrase_CS"/>
</dbReference>
<organism evidence="9 10">
    <name type="scientific">Luminiphilus syltensis NOR5-1B</name>
    <dbReference type="NCBI Taxonomy" id="565045"/>
    <lineage>
        <taxon>Bacteria</taxon>
        <taxon>Pseudomonadati</taxon>
        <taxon>Pseudomonadota</taxon>
        <taxon>Gammaproteobacteria</taxon>
        <taxon>Cellvibrionales</taxon>
        <taxon>Halieaceae</taxon>
        <taxon>Luminiphilus</taxon>
    </lineage>
</organism>
<evidence type="ECO:0000256" key="5">
    <source>
        <dbReference type="ARBA" id="ARBA00023239"/>
    </source>
</evidence>
<sequence length="214" mass="23621">MIKNDTVAVTATHKEPSLPDELIRRNREWAGRINEQSPEYFRGLAALQRPDYFWIGCADARVPANVIAGLEPGEVFVHRNVANIVHSADLNVLSALQFAIEGIGIRKIIVCGHYGCGGVNAACADHLESGLVDHWIEPIRSLRRLHAAELEPLDGPSRADRLAELNVLESVTRVAETPILRKAWARGLPIEIHGMIYSLVDGRLTLLESASRSR</sequence>
<evidence type="ECO:0000256" key="4">
    <source>
        <dbReference type="ARBA" id="ARBA00022833"/>
    </source>
</evidence>